<evidence type="ECO:0000256" key="1">
    <source>
        <dbReference type="SAM" id="MobiDB-lite"/>
    </source>
</evidence>
<reference evidence="2 3" key="1">
    <citation type="submission" date="2019-05" db="EMBL/GenBank/DDBJ databases">
        <title>Another draft genome of Portunus trituberculatus and its Hox gene families provides insights of decapod evolution.</title>
        <authorList>
            <person name="Jeong J.-H."/>
            <person name="Song I."/>
            <person name="Kim S."/>
            <person name="Choi T."/>
            <person name="Kim D."/>
            <person name="Ryu S."/>
            <person name="Kim W."/>
        </authorList>
    </citation>
    <scope>NUCLEOTIDE SEQUENCE [LARGE SCALE GENOMIC DNA]</scope>
    <source>
        <tissue evidence="2">Muscle</tissue>
    </source>
</reference>
<protein>
    <submittedName>
        <fullName evidence="2">Uncharacterized protein</fullName>
    </submittedName>
</protein>
<name>A0A5B7E9C4_PORTR</name>
<comment type="caution">
    <text evidence="2">The sequence shown here is derived from an EMBL/GenBank/DDBJ whole genome shotgun (WGS) entry which is preliminary data.</text>
</comment>
<evidence type="ECO:0000313" key="3">
    <source>
        <dbReference type="Proteomes" id="UP000324222"/>
    </source>
</evidence>
<gene>
    <name evidence="2" type="ORF">E2C01_024001</name>
</gene>
<feature type="region of interest" description="Disordered" evidence="1">
    <location>
        <begin position="15"/>
        <end position="77"/>
    </location>
</feature>
<keyword evidence="3" id="KW-1185">Reference proteome</keyword>
<feature type="compositionally biased region" description="Basic residues" evidence="1">
    <location>
        <begin position="59"/>
        <end position="70"/>
    </location>
</feature>
<organism evidence="2 3">
    <name type="scientific">Portunus trituberculatus</name>
    <name type="common">Swimming crab</name>
    <name type="synonym">Neptunus trituberculatus</name>
    <dbReference type="NCBI Taxonomy" id="210409"/>
    <lineage>
        <taxon>Eukaryota</taxon>
        <taxon>Metazoa</taxon>
        <taxon>Ecdysozoa</taxon>
        <taxon>Arthropoda</taxon>
        <taxon>Crustacea</taxon>
        <taxon>Multicrustacea</taxon>
        <taxon>Malacostraca</taxon>
        <taxon>Eumalacostraca</taxon>
        <taxon>Eucarida</taxon>
        <taxon>Decapoda</taxon>
        <taxon>Pleocyemata</taxon>
        <taxon>Brachyura</taxon>
        <taxon>Eubrachyura</taxon>
        <taxon>Portunoidea</taxon>
        <taxon>Portunidae</taxon>
        <taxon>Portuninae</taxon>
        <taxon>Portunus</taxon>
    </lineage>
</organism>
<proteinExistence type="predicted"/>
<evidence type="ECO:0000313" key="2">
    <source>
        <dbReference type="EMBL" id="MPC30731.1"/>
    </source>
</evidence>
<feature type="compositionally biased region" description="Low complexity" evidence="1">
    <location>
        <begin position="43"/>
        <end position="52"/>
    </location>
</feature>
<accession>A0A5B7E9C4</accession>
<dbReference type="AlphaFoldDB" id="A0A5B7E9C4"/>
<dbReference type="EMBL" id="VSRR010002309">
    <property type="protein sequence ID" value="MPC30731.1"/>
    <property type="molecule type" value="Genomic_DNA"/>
</dbReference>
<dbReference type="Proteomes" id="UP000324222">
    <property type="component" value="Unassembled WGS sequence"/>
</dbReference>
<sequence length="103" mass="10954">MVRFRLTRPALSSPILTPSTLVGPPTAPRRPLSSSFLAKLRPSSVSTGSSVSAAPRVRGQQRRATQRKTLRTSAEGTSAIAECRSGWWCGLEELGCCKNASGP</sequence>